<dbReference type="EMBL" id="CAADJZ010000001">
    <property type="protein sequence ID" value="VFT66616.1"/>
    <property type="molecule type" value="Genomic_DNA"/>
</dbReference>
<dbReference type="EC" id="3.2.1.122" evidence="2"/>
<gene>
    <name evidence="2" type="primary">aglB_3</name>
    <name evidence="2" type="ORF">NCTC10974_00029</name>
</gene>
<evidence type="ECO:0000313" key="3">
    <source>
        <dbReference type="Proteomes" id="UP000358010"/>
    </source>
</evidence>
<keyword evidence="2" id="KW-0378">Hydrolase</keyword>
<proteinExistence type="predicted"/>
<dbReference type="Gene3D" id="3.90.110.10">
    <property type="entry name" value="Lactate dehydrogenase/glycoside hydrolase, family 4, C-terminal"/>
    <property type="match status" value="1"/>
</dbReference>
<sequence length="94" mass="10506">MEHREKQVFDACRAITAAGNSAAGKLEIDEHASYIVDLAAAIAFNTQERMLLIVPNNGAIHNFDDEAMSRSRVWSGTTDQNHWWSAISRSFRKG</sequence>
<dbReference type="SUPFAM" id="SSF56327">
    <property type="entry name" value="LDH C-terminal domain-like"/>
    <property type="match status" value="1"/>
</dbReference>
<dbReference type="InterPro" id="IPR022616">
    <property type="entry name" value="Glyco_hydro_4_C"/>
</dbReference>
<organism evidence="2 3">
    <name type="scientific">Escherichia coli</name>
    <dbReference type="NCBI Taxonomy" id="562"/>
    <lineage>
        <taxon>Bacteria</taxon>
        <taxon>Pseudomonadati</taxon>
        <taxon>Pseudomonadota</taxon>
        <taxon>Gammaproteobacteria</taxon>
        <taxon>Enterobacterales</taxon>
        <taxon>Enterobacteriaceae</taxon>
        <taxon>Escherichia</taxon>
    </lineage>
</organism>
<protein>
    <submittedName>
        <fullName evidence="2">6-phospho-alpha-glucosidase</fullName>
        <ecNumber evidence="2">3.2.1.122</ecNumber>
    </submittedName>
</protein>
<dbReference type="GO" id="GO:0016616">
    <property type="term" value="F:oxidoreductase activity, acting on the CH-OH group of donors, NAD or NADP as acceptor"/>
    <property type="evidence" value="ECO:0007669"/>
    <property type="project" value="InterPro"/>
</dbReference>
<dbReference type="Proteomes" id="UP000358010">
    <property type="component" value="Unassembled WGS sequence"/>
</dbReference>
<dbReference type="InterPro" id="IPR015955">
    <property type="entry name" value="Lactate_DH/Glyco_Ohase_4_C"/>
</dbReference>
<keyword evidence="2" id="KW-0326">Glycosidase</keyword>
<feature type="domain" description="Glycosyl hydrolase family 4 C-terminal" evidence="1">
    <location>
        <begin position="1"/>
        <end position="68"/>
    </location>
</feature>
<dbReference type="AlphaFoldDB" id="A0A485J7F1"/>
<name>A0A485J7F1_ECOLX</name>
<evidence type="ECO:0000259" key="1">
    <source>
        <dbReference type="Pfam" id="PF11975"/>
    </source>
</evidence>
<evidence type="ECO:0000313" key="2">
    <source>
        <dbReference type="EMBL" id="VFT66616.1"/>
    </source>
</evidence>
<accession>A0A485J7F1</accession>
<dbReference type="GO" id="GO:0050081">
    <property type="term" value="F:maltose-6'-phosphate glucosidase activity"/>
    <property type="evidence" value="ECO:0007669"/>
    <property type="project" value="UniProtKB-EC"/>
</dbReference>
<dbReference type="Pfam" id="PF11975">
    <property type="entry name" value="Glyco_hydro_4C"/>
    <property type="match status" value="1"/>
</dbReference>
<reference evidence="2 3" key="1">
    <citation type="submission" date="2019-03" db="EMBL/GenBank/DDBJ databases">
        <authorList>
            <consortium name="Pathogen Informatics"/>
        </authorList>
    </citation>
    <scope>NUCLEOTIDE SEQUENCE [LARGE SCALE GENOMIC DNA]</scope>
    <source>
        <strain evidence="2 3">NCTC10974</strain>
    </source>
</reference>